<dbReference type="RefSeq" id="WP_130485154.1">
    <property type="nucleotide sequence ID" value="NZ_SGWW01000002.1"/>
</dbReference>
<dbReference type="PROSITE" id="PS50928">
    <property type="entry name" value="ABC_TM1"/>
    <property type="match status" value="1"/>
</dbReference>
<evidence type="ECO:0000256" key="3">
    <source>
        <dbReference type="ARBA" id="ARBA00022692"/>
    </source>
</evidence>
<feature type="transmembrane region" description="Helical" evidence="6">
    <location>
        <begin position="175"/>
        <end position="198"/>
    </location>
</feature>
<dbReference type="Gene3D" id="1.10.3720.10">
    <property type="entry name" value="MetI-like"/>
    <property type="match status" value="1"/>
</dbReference>
<gene>
    <name evidence="8" type="ORF">EV141_1319</name>
</gene>
<dbReference type="GO" id="GO:0005886">
    <property type="term" value="C:plasma membrane"/>
    <property type="evidence" value="ECO:0007669"/>
    <property type="project" value="UniProtKB-SubCell"/>
</dbReference>
<keyword evidence="5 6" id="KW-0472">Membrane</keyword>
<comment type="subcellular location">
    <subcellularLocation>
        <location evidence="6">Cell membrane</location>
        <topology evidence="6">Multi-pass membrane protein</topology>
    </subcellularLocation>
    <subcellularLocation>
        <location evidence="1">Membrane</location>
        <topology evidence="1">Multi-pass membrane protein</topology>
    </subcellularLocation>
</comment>
<dbReference type="InterPro" id="IPR035906">
    <property type="entry name" value="MetI-like_sf"/>
</dbReference>
<evidence type="ECO:0000313" key="8">
    <source>
        <dbReference type="EMBL" id="RZS57605.1"/>
    </source>
</evidence>
<evidence type="ECO:0000313" key="9">
    <source>
        <dbReference type="Proteomes" id="UP000293519"/>
    </source>
</evidence>
<keyword evidence="9" id="KW-1185">Reference proteome</keyword>
<dbReference type="InterPro" id="IPR000515">
    <property type="entry name" value="MetI-like"/>
</dbReference>
<sequence>MNWLLDNLELIGELTVQHLRLSAIPIVLGFVLAIPLGWVAYRYKLTRGLILTFVGLLYTIPSLAMFVILPPIIGTPYISEANVVIALTIYAVAIMARSVADALASVDGDVKQAATAMGYGGFRRFWTVDFPLAGPVVLAGLRVVAVSTISLLTIGSAIGVSTLGYLFTNGNQRGIVVSVLTGVIVTVIIALVVDRLLVLLGRLLMPWTRAMAQPGAQRRALASASGRSRAAEVAT</sequence>
<keyword evidence="3 6" id="KW-0812">Transmembrane</keyword>
<dbReference type="GO" id="GO:0055085">
    <property type="term" value="P:transmembrane transport"/>
    <property type="evidence" value="ECO:0007669"/>
    <property type="project" value="InterPro"/>
</dbReference>
<keyword evidence="2 6" id="KW-0813">Transport</keyword>
<comment type="caution">
    <text evidence="8">The sequence shown here is derived from an EMBL/GenBank/DDBJ whole genome shotgun (WGS) entry which is preliminary data.</text>
</comment>
<evidence type="ECO:0000256" key="6">
    <source>
        <dbReference type="RuleBase" id="RU363032"/>
    </source>
</evidence>
<accession>A0A4Q7LRY8</accession>
<feature type="transmembrane region" description="Helical" evidence="6">
    <location>
        <begin position="81"/>
        <end position="104"/>
    </location>
</feature>
<protein>
    <submittedName>
        <fullName evidence="8">Osmoprotectant transport system permease protein</fullName>
    </submittedName>
</protein>
<reference evidence="8 9" key="1">
    <citation type="journal article" date="2015" name="Stand. Genomic Sci.">
        <title>Genomic Encyclopedia of Bacterial and Archaeal Type Strains, Phase III: the genomes of soil and plant-associated and newly described type strains.</title>
        <authorList>
            <person name="Whitman W.B."/>
            <person name="Woyke T."/>
            <person name="Klenk H.P."/>
            <person name="Zhou Y."/>
            <person name="Lilburn T.G."/>
            <person name="Beck B.J."/>
            <person name="De Vos P."/>
            <person name="Vandamme P."/>
            <person name="Eisen J.A."/>
            <person name="Garrity G."/>
            <person name="Hugenholtz P."/>
            <person name="Kyrpides N.C."/>
        </authorList>
    </citation>
    <scope>NUCLEOTIDE SEQUENCE [LARGE SCALE GENOMIC DNA]</scope>
    <source>
        <strain evidence="8 9">CV2</strain>
    </source>
</reference>
<feature type="domain" description="ABC transmembrane type-1" evidence="7">
    <location>
        <begin position="15"/>
        <end position="197"/>
    </location>
</feature>
<dbReference type="PANTHER" id="PTHR30177:SF4">
    <property type="entry name" value="OSMOPROTECTANT IMPORT PERMEASE PROTEIN OSMW"/>
    <property type="match status" value="1"/>
</dbReference>
<evidence type="ECO:0000256" key="5">
    <source>
        <dbReference type="ARBA" id="ARBA00023136"/>
    </source>
</evidence>
<evidence type="ECO:0000256" key="1">
    <source>
        <dbReference type="ARBA" id="ARBA00004141"/>
    </source>
</evidence>
<comment type="similarity">
    <text evidence="6">Belongs to the binding-protein-dependent transport system permease family.</text>
</comment>
<dbReference type="InterPro" id="IPR051204">
    <property type="entry name" value="ABC_transp_perm/SBD"/>
</dbReference>
<organism evidence="8 9">
    <name type="scientific">Microcella putealis</name>
    <dbReference type="NCBI Taxonomy" id="337005"/>
    <lineage>
        <taxon>Bacteria</taxon>
        <taxon>Bacillati</taxon>
        <taxon>Actinomycetota</taxon>
        <taxon>Actinomycetes</taxon>
        <taxon>Micrococcales</taxon>
        <taxon>Microbacteriaceae</taxon>
        <taxon>Microcella</taxon>
    </lineage>
</organism>
<name>A0A4Q7LRY8_9MICO</name>
<dbReference type="Pfam" id="PF00528">
    <property type="entry name" value="BPD_transp_1"/>
    <property type="match status" value="1"/>
</dbReference>
<dbReference type="OrthoDB" id="3233284at2"/>
<dbReference type="Proteomes" id="UP000293519">
    <property type="component" value="Unassembled WGS sequence"/>
</dbReference>
<feature type="transmembrane region" description="Helical" evidence="6">
    <location>
        <begin position="20"/>
        <end position="41"/>
    </location>
</feature>
<keyword evidence="4 6" id="KW-1133">Transmembrane helix</keyword>
<evidence type="ECO:0000259" key="7">
    <source>
        <dbReference type="PROSITE" id="PS50928"/>
    </source>
</evidence>
<dbReference type="PANTHER" id="PTHR30177">
    <property type="entry name" value="GLYCINE BETAINE/L-PROLINE TRANSPORT SYSTEM PERMEASE PROTEIN PROW"/>
    <property type="match status" value="1"/>
</dbReference>
<proteinExistence type="inferred from homology"/>
<evidence type="ECO:0000256" key="4">
    <source>
        <dbReference type="ARBA" id="ARBA00022989"/>
    </source>
</evidence>
<feature type="transmembrane region" description="Helical" evidence="6">
    <location>
        <begin position="48"/>
        <end position="69"/>
    </location>
</feature>
<dbReference type="CDD" id="cd06261">
    <property type="entry name" value="TM_PBP2"/>
    <property type="match status" value="1"/>
</dbReference>
<dbReference type="SUPFAM" id="SSF161098">
    <property type="entry name" value="MetI-like"/>
    <property type="match status" value="1"/>
</dbReference>
<dbReference type="GO" id="GO:0031460">
    <property type="term" value="P:glycine betaine transport"/>
    <property type="evidence" value="ECO:0007669"/>
    <property type="project" value="TreeGrafter"/>
</dbReference>
<evidence type="ECO:0000256" key="2">
    <source>
        <dbReference type="ARBA" id="ARBA00022448"/>
    </source>
</evidence>
<feature type="transmembrane region" description="Helical" evidence="6">
    <location>
        <begin position="149"/>
        <end position="168"/>
    </location>
</feature>
<dbReference type="EMBL" id="SGWW01000002">
    <property type="protein sequence ID" value="RZS57605.1"/>
    <property type="molecule type" value="Genomic_DNA"/>
</dbReference>
<dbReference type="AlphaFoldDB" id="A0A4Q7LRY8"/>